<dbReference type="Gene3D" id="3.30.450.20">
    <property type="entry name" value="PAS domain"/>
    <property type="match status" value="1"/>
</dbReference>
<dbReference type="CDD" id="cd11386">
    <property type="entry name" value="MCP_signal"/>
    <property type="match status" value="1"/>
</dbReference>
<evidence type="ECO:0000256" key="8">
    <source>
        <dbReference type="ARBA" id="ARBA00023136"/>
    </source>
</evidence>
<dbReference type="GO" id="GO:0052131">
    <property type="term" value="P:positive aerotaxis"/>
    <property type="evidence" value="ECO:0007669"/>
    <property type="project" value="UniProtKB-ARBA"/>
</dbReference>
<comment type="similarity">
    <text evidence="10">Belongs to the methyl-accepting chemotaxis (MCP) protein family.</text>
</comment>
<dbReference type="PANTHER" id="PTHR32089:SF112">
    <property type="entry name" value="LYSOZYME-LIKE PROTEIN-RELATED"/>
    <property type="match status" value="1"/>
</dbReference>
<dbReference type="AlphaFoldDB" id="A0A944QSX2"/>
<evidence type="ECO:0000256" key="9">
    <source>
        <dbReference type="ARBA" id="ARBA00023224"/>
    </source>
</evidence>
<dbReference type="FunFam" id="1.10.287.950:FF:000001">
    <property type="entry name" value="Methyl-accepting chemotaxis sensory transducer"/>
    <property type="match status" value="1"/>
</dbReference>
<dbReference type="SUPFAM" id="SSF58104">
    <property type="entry name" value="Methyl-accepting chemotaxis protein (MCP) signaling domain"/>
    <property type="match status" value="1"/>
</dbReference>
<keyword evidence="8 12" id="KW-0472">Membrane</keyword>
<dbReference type="InterPro" id="IPR000014">
    <property type="entry name" value="PAS"/>
</dbReference>
<keyword evidence="4" id="KW-0145">Chemotaxis</keyword>
<evidence type="ECO:0000256" key="10">
    <source>
        <dbReference type="ARBA" id="ARBA00029447"/>
    </source>
</evidence>
<protein>
    <submittedName>
        <fullName evidence="15">Methyl-accepting chemotaxis protein</fullName>
    </submittedName>
</protein>
<comment type="subcellular location">
    <subcellularLocation>
        <location evidence="1">Cell inner membrane</location>
        <topology evidence="1">Multi-pass membrane protein</topology>
    </subcellularLocation>
</comment>
<evidence type="ECO:0000313" key="15">
    <source>
        <dbReference type="EMBL" id="MBT2989358.1"/>
    </source>
</evidence>
<dbReference type="Pfam" id="PF08447">
    <property type="entry name" value="PAS_3"/>
    <property type="match status" value="1"/>
</dbReference>
<feature type="domain" description="Methyl-accepting transducer" evidence="13">
    <location>
        <begin position="250"/>
        <end position="486"/>
    </location>
</feature>
<feature type="domain" description="PAS" evidence="14">
    <location>
        <begin position="25"/>
        <end position="60"/>
    </location>
</feature>
<keyword evidence="9 11" id="KW-0807">Transducer</keyword>
<evidence type="ECO:0000259" key="13">
    <source>
        <dbReference type="PROSITE" id="PS50111"/>
    </source>
</evidence>
<dbReference type="GO" id="GO:0005886">
    <property type="term" value="C:plasma membrane"/>
    <property type="evidence" value="ECO:0007669"/>
    <property type="project" value="UniProtKB-SubCell"/>
</dbReference>
<feature type="transmembrane region" description="Helical" evidence="12">
    <location>
        <begin position="172"/>
        <end position="195"/>
    </location>
</feature>
<keyword evidence="5" id="KW-0997">Cell inner membrane</keyword>
<dbReference type="GO" id="GO:0007165">
    <property type="term" value="P:signal transduction"/>
    <property type="evidence" value="ECO:0007669"/>
    <property type="project" value="UniProtKB-KW"/>
</dbReference>
<evidence type="ECO:0000313" key="16">
    <source>
        <dbReference type="Proteomes" id="UP000770889"/>
    </source>
</evidence>
<dbReference type="Gene3D" id="1.10.287.950">
    <property type="entry name" value="Methyl-accepting chemotaxis protein"/>
    <property type="match status" value="1"/>
</dbReference>
<keyword evidence="2" id="KW-1003">Cell membrane</keyword>
<dbReference type="InterPro" id="IPR035965">
    <property type="entry name" value="PAS-like_dom_sf"/>
</dbReference>
<keyword evidence="6 12" id="KW-0812">Transmembrane</keyword>
<dbReference type="InterPro" id="IPR013655">
    <property type="entry name" value="PAS_fold_3"/>
</dbReference>
<dbReference type="FunFam" id="3.30.450.20:FF:000046">
    <property type="entry name" value="Aerotaxis sensor receptor"/>
    <property type="match status" value="1"/>
</dbReference>
<evidence type="ECO:0000259" key="14">
    <source>
        <dbReference type="PROSITE" id="PS50112"/>
    </source>
</evidence>
<gene>
    <name evidence="15" type="ORF">KME65_10375</name>
</gene>
<dbReference type="EMBL" id="JAHHGM010000008">
    <property type="protein sequence ID" value="MBT2989358.1"/>
    <property type="molecule type" value="Genomic_DNA"/>
</dbReference>
<organism evidence="15 16">
    <name type="scientific">Candidatus Thiodiazotropha taylori</name>
    <dbReference type="NCBI Taxonomy" id="2792791"/>
    <lineage>
        <taxon>Bacteria</taxon>
        <taxon>Pseudomonadati</taxon>
        <taxon>Pseudomonadota</taxon>
        <taxon>Gammaproteobacteria</taxon>
        <taxon>Chromatiales</taxon>
        <taxon>Sedimenticolaceae</taxon>
        <taxon>Candidatus Thiodiazotropha</taxon>
    </lineage>
</organism>
<evidence type="ECO:0000256" key="12">
    <source>
        <dbReference type="SAM" id="Phobius"/>
    </source>
</evidence>
<dbReference type="PANTHER" id="PTHR32089">
    <property type="entry name" value="METHYL-ACCEPTING CHEMOTAXIS PROTEIN MCPB"/>
    <property type="match status" value="1"/>
</dbReference>
<dbReference type="Pfam" id="PF00015">
    <property type="entry name" value="MCPsignal"/>
    <property type="match status" value="1"/>
</dbReference>
<dbReference type="SMART" id="SM00091">
    <property type="entry name" value="PAS"/>
    <property type="match status" value="1"/>
</dbReference>
<evidence type="ECO:0000256" key="2">
    <source>
        <dbReference type="ARBA" id="ARBA00022475"/>
    </source>
</evidence>
<evidence type="ECO:0000256" key="5">
    <source>
        <dbReference type="ARBA" id="ARBA00022519"/>
    </source>
</evidence>
<reference evidence="15 16" key="1">
    <citation type="submission" date="2021-05" db="EMBL/GenBank/DDBJ databases">
        <title>Genetic and Functional Diversity in Clade A Lucinid endosymbionts from the Bahamas.</title>
        <authorList>
            <person name="Giani N.M."/>
            <person name="Engel A.S."/>
            <person name="Campbell B.J."/>
        </authorList>
    </citation>
    <scope>NUCLEOTIDE SEQUENCE [LARGE SCALE GENOMIC DNA]</scope>
    <source>
        <strain evidence="15">LUC16012Gg_MoonRockCtena</strain>
    </source>
</reference>
<dbReference type="SMART" id="SM00283">
    <property type="entry name" value="MA"/>
    <property type="match status" value="1"/>
</dbReference>
<proteinExistence type="inferred from homology"/>
<evidence type="ECO:0000256" key="3">
    <source>
        <dbReference type="ARBA" id="ARBA00022481"/>
    </source>
</evidence>
<keyword evidence="7 12" id="KW-1133">Transmembrane helix</keyword>
<dbReference type="CDD" id="cd00130">
    <property type="entry name" value="PAS"/>
    <property type="match status" value="1"/>
</dbReference>
<evidence type="ECO:0000256" key="7">
    <source>
        <dbReference type="ARBA" id="ARBA00022989"/>
    </source>
</evidence>
<accession>A0A944QSX2</accession>
<dbReference type="Proteomes" id="UP000770889">
    <property type="component" value="Unassembled WGS sequence"/>
</dbReference>
<evidence type="ECO:0000256" key="4">
    <source>
        <dbReference type="ARBA" id="ARBA00022500"/>
    </source>
</evidence>
<dbReference type="PROSITE" id="PS50111">
    <property type="entry name" value="CHEMOTAXIS_TRANSDUC_2"/>
    <property type="match status" value="1"/>
</dbReference>
<evidence type="ECO:0000256" key="11">
    <source>
        <dbReference type="PROSITE-ProRule" id="PRU00284"/>
    </source>
</evidence>
<evidence type="ECO:0000256" key="6">
    <source>
        <dbReference type="ARBA" id="ARBA00022692"/>
    </source>
</evidence>
<keyword evidence="3" id="KW-0488">Methylation</keyword>
<name>A0A944QSX2_9GAMM</name>
<evidence type="ECO:0000256" key="1">
    <source>
        <dbReference type="ARBA" id="ARBA00004429"/>
    </source>
</evidence>
<dbReference type="InterPro" id="IPR004089">
    <property type="entry name" value="MCPsignal_dom"/>
</dbReference>
<comment type="caution">
    <text evidence="15">The sequence shown here is derived from an EMBL/GenBank/DDBJ whole genome shotgun (WGS) entry which is preliminary data.</text>
</comment>
<dbReference type="PROSITE" id="PS50112">
    <property type="entry name" value="PAS"/>
    <property type="match status" value="1"/>
</dbReference>
<sequence length="522" mass="56818">MKKNLPITDHEVVFGEDKNILSTTNLKGAITYANPTFINISGFSEDELLDQNHNIVRHPDMPPAAFENLWTEVKAGNPWMGVVKNRCKNGDYYWVDAFVTPILQEGSTVEYQSVRYKPDPAWVQRAEPLYQRLLQGKPVKPGIGSKIGLNVKLILGNLLSLLPYAITSQANSSITINAVGLFSTLVLIVGVNLFLTTPFTRLVKESKSLFDNDLMRRIYTGRDDDFGRIELALRMQQSQLRAVIGRLSDTTRTLNEVAENTSNITDQTNKGVITQTSEIEQVATAMTEMTATIREVAESANRAAESTGLGLGEAAHGKDVVDTTIEVINNLADEIQKAASVIEKLSTYTTNMGDALCVIKEIADQTNLLALNAAIEAARAGEQGRGFAVVADEVRTLAGRTQKSASEIEAMIEQLQDGSREAVQVMEKSRDTAGKSVEQAARAGEALETIAGAINTINDMNHQIATASEEQTAVAEEINKNIVNVNDVAGATAEGAMQSVHATEKIVTTVSQLNRLIVQFLR</sequence>
<dbReference type="SUPFAM" id="SSF55785">
    <property type="entry name" value="PYP-like sensor domain (PAS domain)"/>
    <property type="match status" value="1"/>
</dbReference>
<dbReference type="NCBIfam" id="TIGR00229">
    <property type="entry name" value="sensory_box"/>
    <property type="match status" value="1"/>
</dbReference>